<feature type="domain" description="S1 motif" evidence="1">
    <location>
        <begin position="108"/>
        <end position="192"/>
    </location>
</feature>
<accession>A0A3A3GHH5</accession>
<dbReference type="Gene3D" id="2.40.50.140">
    <property type="entry name" value="Nucleic acid-binding proteins"/>
    <property type="match status" value="1"/>
</dbReference>
<dbReference type="EMBL" id="QYZD01000025">
    <property type="protein sequence ID" value="RJG21339.1"/>
    <property type="molecule type" value="Genomic_DNA"/>
</dbReference>
<dbReference type="Pfam" id="PF00575">
    <property type="entry name" value="S1"/>
    <property type="match status" value="1"/>
</dbReference>
<proteinExistence type="predicted"/>
<dbReference type="RefSeq" id="WP_119795574.1">
    <property type="nucleotide sequence ID" value="NZ_QYZD01000025.1"/>
</dbReference>
<dbReference type="SMART" id="SM00316">
    <property type="entry name" value="S1"/>
    <property type="match status" value="2"/>
</dbReference>
<dbReference type="AlphaFoldDB" id="A0A3A3GHH5"/>
<evidence type="ECO:0000259" key="1">
    <source>
        <dbReference type="PROSITE" id="PS50126"/>
    </source>
</evidence>
<gene>
    <name evidence="2" type="ORF">DQX05_21800</name>
</gene>
<dbReference type="InterPro" id="IPR003029">
    <property type="entry name" value="S1_domain"/>
</dbReference>
<dbReference type="PROSITE" id="PS50126">
    <property type="entry name" value="S1"/>
    <property type="match status" value="1"/>
</dbReference>
<organism evidence="2 3">
    <name type="scientific">Paenibacillus thiaminolyticus</name>
    <name type="common">Bacillus thiaminolyticus</name>
    <dbReference type="NCBI Taxonomy" id="49283"/>
    <lineage>
        <taxon>Bacteria</taxon>
        <taxon>Bacillati</taxon>
        <taxon>Bacillota</taxon>
        <taxon>Bacilli</taxon>
        <taxon>Bacillales</taxon>
        <taxon>Paenibacillaceae</taxon>
        <taxon>Paenibacillus</taxon>
    </lineage>
</organism>
<dbReference type="InterPro" id="IPR012340">
    <property type="entry name" value="NA-bd_OB-fold"/>
</dbReference>
<evidence type="ECO:0000313" key="2">
    <source>
        <dbReference type="EMBL" id="RJG21339.1"/>
    </source>
</evidence>
<reference evidence="2 3" key="1">
    <citation type="submission" date="2018-09" db="EMBL/GenBank/DDBJ databases">
        <title>Paenibacillus SK2017-BO5.</title>
        <authorList>
            <person name="Piskunova J.V."/>
            <person name="Dubiley S.A."/>
            <person name="Severinov K.V."/>
        </authorList>
    </citation>
    <scope>NUCLEOTIDE SEQUENCE [LARGE SCALE GENOMIC DNA]</scope>
    <source>
        <strain evidence="2 3">BO5</strain>
    </source>
</reference>
<protein>
    <submittedName>
        <fullName evidence="2">S1 RNA-binding domain-containing protein</fullName>
    </submittedName>
</protein>
<comment type="caution">
    <text evidence="2">The sequence shown here is derived from an EMBL/GenBank/DDBJ whole genome shotgun (WGS) entry which is preliminary data.</text>
</comment>
<dbReference type="GO" id="GO:0003676">
    <property type="term" value="F:nucleic acid binding"/>
    <property type="evidence" value="ECO:0007669"/>
    <property type="project" value="InterPro"/>
</dbReference>
<name>A0A3A3GHH5_PANTH</name>
<sequence>MASANKAVLDLLHESLLRQYVQMGNVGNVKTAPVGGQKGEYVVIEFNGVDCYCKREDFIKRQTSLAGFLGTKVPFLVKSITPDGHVIVSRLEAIPKVVKRFLRTVNEGDTVRGTVTGVLENGLVFVEVEGFPCLIPPGEWDYVKIPNLEEMIRIGSQIEAKVINIEEYTPNETDNEKEREVEFGYRIRLSRKSVLNEEVAKIWHEIEEHYAPGDQTEAKIVGFGPGYNTYFLELPKRVVILGNLRTTLRRQYGQNLPSGLKVHVEIRSMDKEKRKGRATIFRIDPTLQQSMNGYAGF</sequence>
<dbReference type="OrthoDB" id="2834486at2"/>
<dbReference type="Proteomes" id="UP000266177">
    <property type="component" value="Unassembled WGS sequence"/>
</dbReference>
<evidence type="ECO:0000313" key="3">
    <source>
        <dbReference type="Proteomes" id="UP000266177"/>
    </source>
</evidence>
<dbReference type="SUPFAM" id="SSF50249">
    <property type="entry name" value="Nucleic acid-binding proteins"/>
    <property type="match status" value="1"/>
</dbReference>